<comment type="caution">
    <text evidence="1">The sequence shown here is derived from an EMBL/GenBank/DDBJ whole genome shotgun (WGS) entry which is preliminary data.</text>
</comment>
<accession>A0ABR9JWS4</accession>
<evidence type="ECO:0008006" key="3">
    <source>
        <dbReference type="Google" id="ProtNLM"/>
    </source>
</evidence>
<dbReference type="SUPFAM" id="SSF54909">
    <property type="entry name" value="Dimeric alpha+beta barrel"/>
    <property type="match status" value="1"/>
</dbReference>
<organism evidence="1 2">
    <name type="scientific">Actinomadura algeriensis</name>
    <dbReference type="NCBI Taxonomy" id="1679523"/>
    <lineage>
        <taxon>Bacteria</taxon>
        <taxon>Bacillati</taxon>
        <taxon>Actinomycetota</taxon>
        <taxon>Actinomycetes</taxon>
        <taxon>Streptosporangiales</taxon>
        <taxon>Thermomonosporaceae</taxon>
        <taxon>Actinomadura</taxon>
    </lineage>
</organism>
<reference evidence="1 2" key="1">
    <citation type="submission" date="2020-10" db="EMBL/GenBank/DDBJ databases">
        <title>Sequencing the genomes of 1000 actinobacteria strains.</title>
        <authorList>
            <person name="Klenk H.-P."/>
        </authorList>
    </citation>
    <scope>NUCLEOTIDE SEQUENCE [LARGE SCALE GENOMIC DNA]</scope>
    <source>
        <strain evidence="1 2">DSM 46744</strain>
    </source>
</reference>
<keyword evidence="2" id="KW-1185">Reference proteome</keyword>
<dbReference type="RefSeq" id="WP_192761302.1">
    <property type="nucleotide sequence ID" value="NZ_JADBDZ010000001.1"/>
</dbReference>
<dbReference type="EMBL" id="JADBDZ010000001">
    <property type="protein sequence ID" value="MBE1535024.1"/>
    <property type="molecule type" value="Genomic_DNA"/>
</dbReference>
<dbReference type="Proteomes" id="UP000627838">
    <property type="component" value="Unassembled WGS sequence"/>
</dbReference>
<sequence length="134" mass="14643">MRTRWLAGPAPASGPVLVSVTGFTCARARDLPGVFRAGTTLRRSWPELPGAVGLWLWSVPLERRCGSVSVWTDGAALRGFVRLPAHVAIMRRYRGRGEIRTASWETDAFDPAATWARAGRFLAQAGVPSQTEPR</sequence>
<protein>
    <recommendedName>
        <fullName evidence="3">Monooxygenase</fullName>
    </recommendedName>
</protein>
<gene>
    <name evidence="1" type="ORF">H4W34_004857</name>
</gene>
<evidence type="ECO:0000313" key="1">
    <source>
        <dbReference type="EMBL" id="MBE1535024.1"/>
    </source>
</evidence>
<dbReference type="InterPro" id="IPR011008">
    <property type="entry name" value="Dimeric_a/b-barrel"/>
</dbReference>
<evidence type="ECO:0000313" key="2">
    <source>
        <dbReference type="Proteomes" id="UP000627838"/>
    </source>
</evidence>
<name>A0ABR9JWS4_9ACTN</name>
<proteinExistence type="predicted"/>